<feature type="region of interest" description="Disordered" evidence="1">
    <location>
        <begin position="2539"/>
        <end position="2583"/>
    </location>
</feature>
<feature type="compositionally biased region" description="Basic and acidic residues" evidence="1">
    <location>
        <begin position="2347"/>
        <end position="2361"/>
    </location>
</feature>
<feature type="region of interest" description="Disordered" evidence="1">
    <location>
        <begin position="140"/>
        <end position="173"/>
    </location>
</feature>
<feature type="region of interest" description="Disordered" evidence="1">
    <location>
        <begin position="387"/>
        <end position="439"/>
    </location>
</feature>
<feature type="compositionally biased region" description="Basic residues" evidence="1">
    <location>
        <begin position="2690"/>
        <end position="2705"/>
    </location>
</feature>
<dbReference type="PROSITE" id="PS50042">
    <property type="entry name" value="CNMP_BINDING_3"/>
    <property type="match status" value="1"/>
</dbReference>
<feature type="compositionally biased region" description="Polar residues" evidence="1">
    <location>
        <begin position="1189"/>
        <end position="1198"/>
    </location>
</feature>
<feature type="compositionally biased region" description="Basic residues" evidence="1">
    <location>
        <begin position="2204"/>
        <end position="2213"/>
    </location>
</feature>
<feature type="region of interest" description="Disordered" evidence="1">
    <location>
        <begin position="2196"/>
        <end position="2223"/>
    </location>
</feature>
<feature type="compositionally biased region" description="Polar residues" evidence="1">
    <location>
        <begin position="140"/>
        <end position="162"/>
    </location>
</feature>
<feature type="region of interest" description="Disordered" evidence="1">
    <location>
        <begin position="264"/>
        <end position="327"/>
    </location>
</feature>
<feature type="region of interest" description="Disordered" evidence="1">
    <location>
        <begin position="2017"/>
        <end position="2151"/>
    </location>
</feature>
<proteinExistence type="predicted"/>
<feature type="compositionally biased region" description="Polar residues" evidence="1">
    <location>
        <begin position="2428"/>
        <end position="2438"/>
    </location>
</feature>
<name>A0A0G4FDA0_9ALVE</name>
<dbReference type="InterPro" id="IPR018490">
    <property type="entry name" value="cNMP-bd_dom_sf"/>
</dbReference>
<dbReference type="EMBL" id="CDMZ01000297">
    <property type="protein sequence ID" value="CEM11227.1"/>
    <property type="molecule type" value="Genomic_DNA"/>
</dbReference>
<feature type="compositionally biased region" description="Basic and acidic residues" evidence="1">
    <location>
        <begin position="2034"/>
        <end position="2047"/>
    </location>
</feature>
<dbReference type="SUPFAM" id="SSF47473">
    <property type="entry name" value="EF-hand"/>
    <property type="match status" value="1"/>
</dbReference>
<protein>
    <recommendedName>
        <fullName evidence="2">Cyclic nucleotide-binding domain-containing protein</fullName>
    </recommendedName>
</protein>
<feature type="region of interest" description="Disordered" evidence="1">
    <location>
        <begin position="2292"/>
        <end position="2459"/>
    </location>
</feature>
<feature type="compositionally biased region" description="Polar residues" evidence="1">
    <location>
        <begin position="1714"/>
        <end position="1724"/>
    </location>
</feature>
<feature type="compositionally biased region" description="Basic and acidic residues" evidence="1">
    <location>
        <begin position="2017"/>
        <end position="2027"/>
    </location>
</feature>
<dbReference type="InterPro" id="IPR011992">
    <property type="entry name" value="EF-hand-dom_pair"/>
</dbReference>
<reference evidence="3" key="1">
    <citation type="submission" date="2014-11" db="EMBL/GenBank/DDBJ databases">
        <authorList>
            <person name="Otto D Thomas"/>
            <person name="Naeem Raeece"/>
        </authorList>
    </citation>
    <scope>NUCLEOTIDE SEQUENCE</scope>
</reference>
<feature type="compositionally biased region" description="Gly residues" evidence="1">
    <location>
        <begin position="664"/>
        <end position="673"/>
    </location>
</feature>
<organism evidence="3">
    <name type="scientific">Chromera velia CCMP2878</name>
    <dbReference type="NCBI Taxonomy" id="1169474"/>
    <lineage>
        <taxon>Eukaryota</taxon>
        <taxon>Sar</taxon>
        <taxon>Alveolata</taxon>
        <taxon>Colpodellida</taxon>
        <taxon>Chromeraceae</taxon>
        <taxon>Chromera</taxon>
    </lineage>
</organism>
<accession>A0A0G4FDA0</accession>
<feature type="domain" description="Cyclic nucleotide-binding" evidence="2">
    <location>
        <begin position="48"/>
        <end position="118"/>
    </location>
</feature>
<dbReference type="Gene3D" id="2.60.120.10">
    <property type="entry name" value="Jelly Rolls"/>
    <property type="match status" value="1"/>
</dbReference>
<feature type="compositionally biased region" description="Basic and acidic residues" evidence="1">
    <location>
        <begin position="1843"/>
        <end position="1852"/>
    </location>
</feature>
<feature type="compositionally biased region" description="Basic and acidic residues" evidence="1">
    <location>
        <begin position="273"/>
        <end position="286"/>
    </location>
</feature>
<feature type="region of interest" description="Disordered" evidence="1">
    <location>
        <begin position="1662"/>
        <end position="1868"/>
    </location>
</feature>
<evidence type="ECO:0000259" key="2">
    <source>
        <dbReference type="PROSITE" id="PS50042"/>
    </source>
</evidence>
<sequence>MTQQRRASLAKRDQNFEAAITLLTSTRAGMRTEGQLTKITEIFSANAFLGELSDADKRLVAQAMVLADFQPAEFIAVENHEAKSTHIVLRGTVGVYKEDYNQQSHLRNEVLSAYSVGSRHASDREDPSAGLLMELPASRRASTSIRGSRRASSVHSNSHFALSQQRRRRSSVLGNEVAQKKIIMAASAGLDDLAKKAQAFRNLNLLTLFREEQNVQKEEKRKLGLLKLWGEKLPPPPPDNPAANALNRRMSMKFDTGGNPMDPLAIQSPTAGGDKEGGGETKEREGATATGGFGRRQSMAPADAATAGKLLRRRSSVLPPEQEDTHAGFRRDSVAALGQMGLSLGLQKPTRNAHSIGGKRLTVFETALMGRLRSRVETRRIRYAGVAPGMAGAPRSPSESERGSDSEVGTLRTLSPPRSLSNSEEHSGSEGGGETTRTAPLYEIKVSPQTRQEGLSFLWPAASVDLQSAYGRAVQTVPSSVKQTARIYLGFLSAVVALSVSAKSQEARGEGDENPVEVAMAITQAEMYANVQRKEPPKTAKRRVSVIAPGEDAPAASAVPPLPLAGGNNQQSKSFSRSLTGSMCVFPPPPSGVPLARSLASSRPGSMISGFAGAAPSDLEGEVGGVVGGCVQASSRRSSMAAESVKSRGAGGGPAGTAKANKKGPGGGGGGGNSNAVDEWGDDVTKQNMRSGVYSRLLSKVTVAVLTPAAIHALLISDEFSDPEDPYTKAQFIRQHFPKFAKAPAGRLRFYAQFLQAVRIPRGEVIETTEGKAAVVDGPSILGSQGKGSFMIVSKGAVELQRRVPDDMDDGRDPLAVSSMPTPVFAQAAKGTWLGLRYLFTNAFENLAIKESKGSSAEKTEKEDPLSTPSAFFDPLRKAKNATEERNRRLFGYTAVASSQHVIVYELSARNLKRHFVKQYQDLLKAQYVSSLKGYAEKYAEFLNTKADVTDAAGQKKSEQVAALTEALWKGMFLEDDQSYSKFNSAGKAGLPQSVAPPPSLITSQSLVPHGIAQFISHSNMSCLRRHNEVWHQMDRLVEERVFGNSPPPTKPLEQPLDRYLRENFELGTRPKSFAKTNLRLKAKAERAQTAAALGGRNTPGGSQHGSGMGGLAYGEGLGGNRDEAGMPLQDLQGVGGDFLEEPTERPEVEVETDRGGQAGGARIHIQSGMRETKGAGILHGMKPRLPTADQSVVSSRQAPDGLAQGPEQRSTCDVGEPPVSPPGVTPDCLTLVSRLRSTQPAPSRSFDAEPLAACENNPMMGLQQTRSLTFLSERRLDTVGFERGDGEVDQRELREYVWVHRNIFSCPSPLMSSALSSGQIGNGSIIAFNQEYGAIEHALSPFHDVRLIGRIHKDQNNTTSTSGVQSGVIDVVRRQLAESATSRRTEVDPDFPFIRMDRETLGKLWERLSGQALKRSPGGSECIYKWVSPSAAFNMSSGDIIHLQGGGAGSSAACGDTDACGLDNEADMVKRYTRMFEQYGFRPFPFPPFSGPHTSEQELEEEEGGGGKSAGGALEGGGGMSPEVVTLEPPKEGENPENRVAPMRKAIDILLKHTLQPPPSAQHQEERQTGGLSQSALSERFMQHSAFEGQGMPGQSNAVGIPIKLPEGPKCHPGSLDPLGEVLMDADLTRPRTTQVSLFTGTPLSPKAVATLEKQAQHLRVYPPPSPSQQGPQFRLNSPSGSPKKPQRAVTAAGGLVRPKPQDRLLPPPSARTLESPSLSPTARGSPDSPDVASDGVQFDGLSVSPSSPPSPLPAARATAEAGCGSIRVDMSVSQGPFASNSSSSSSSGNQTGLKENRSSDTHQGSGSLHVPVEGKSSSPSRHKSRRQSEEGDGPTEGHTQSPREQEEKGRDKRRKGSDQGVLKPSLRELVEEAGGSLGSRGELKRLVVTDELRESLGRACTRRKDGEYVMSDRALKRDLLYVLVLRKVLMNSFGSLVRAFDALDVGRSRSFTVQSLGQALKTVGLSKDRKGRPLAARLFPILDLHGDGRLELDELIAVVDGFFAFWLECSANDARHQEGDGDSKLSGKKKRVDASHSRIDSDPEKPSFIGLSESEDSDEGHSNSLRRKKLTWSQQDKSRSREGGTSPSRLSSVGSSSSLNESTSEGEDRDVHGSGEMSLDGGPPSDVSFKGFTSPRNKTPASSPEKVLSPLGVDLRWMLPGDTVSIQSQAEKIEACGGIQQLLVLAAAEAERRAAGKEGKTRRLGGKKGGKRAGDAGRSNETVMGGFKMLARSASRTLRRVSDALKKVGGSSETVGVLSASPPSSSSIPTGGVFPPEWLEYTRVMTALYPQGGVEGGQGETEDEGWEGSPEPQRNVPFRRLDALHPKAATPFRSNNPKMLLEEEAERRRREGGNPDLSKDPTFTVSPFPSTLPYKPSPLEESSNMRAAPRGFSAADEKRDWQVRRQDAQQALGIVKDKSSGARPATSFSQEGSSAEGTFIPAASNKAGRGKPTHFLIPGPARRALRAADRLSEARGETAAAVVDLFRTPGSPYEDMQKELALRDLVPLRRVQSEMPPPKTVVSYPFLTSDQYSPDLPARLAAEMPPPKTTAKESVEGTLLSGAPSRFTGDNAAKQTRTSTVKKVMQEGAAPLGSSHRAPFMSLSSLARKQAQTGLQLPLEGSYVVPPSDLEQTCSRGWTGPSRRSGFNKGLNWRPPSTEENIDRVAFLVSTGKLQETASRPGVPVHNLCRHGSRKKGRNGRVA</sequence>
<dbReference type="InterPro" id="IPR014710">
    <property type="entry name" value="RmlC-like_jellyroll"/>
</dbReference>
<feature type="region of interest" description="Disordered" evidence="1">
    <location>
        <begin position="2678"/>
        <end position="2705"/>
    </location>
</feature>
<feature type="region of interest" description="Disordered" evidence="1">
    <location>
        <begin position="638"/>
        <end position="680"/>
    </location>
</feature>
<dbReference type="VEuPathDB" id="CryptoDB:Cvel_3222"/>
<dbReference type="SUPFAM" id="SSF51206">
    <property type="entry name" value="cAMP-binding domain-like"/>
    <property type="match status" value="1"/>
</dbReference>
<feature type="compositionally biased region" description="Gly residues" evidence="1">
    <location>
        <begin position="1507"/>
        <end position="1521"/>
    </location>
</feature>
<feature type="region of interest" description="Disordered" evidence="1">
    <location>
        <begin position="1487"/>
        <end position="1539"/>
    </location>
</feature>
<feature type="compositionally biased region" description="Low complexity" evidence="1">
    <location>
        <begin position="2261"/>
        <end position="2271"/>
    </location>
</feature>
<feature type="compositionally biased region" description="Low complexity" evidence="1">
    <location>
        <begin position="2088"/>
        <end position="2105"/>
    </location>
</feature>
<dbReference type="InterPro" id="IPR000595">
    <property type="entry name" value="cNMP-bd_dom"/>
</dbReference>
<feature type="region of interest" description="Disordered" evidence="1">
    <location>
        <begin position="1189"/>
        <end position="1226"/>
    </location>
</feature>
<evidence type="ECO:0000313" key="3">
    <source>
        <dbReference type="EMBL" id="CEM11227.1"/>
    </source>
</evidence>
<feature type="compositionally biased region" description="Gly residues" evidence="1">
    <location>
        <begin position="1103"/>
        <end position="1120"/>
    </location>
</feature>
<feature type="region of interest" description="Disordered" evidence="1">
    <location>
        <begin position="2251"/>
        <end position="2274"/>
    </location>
</feature>
<evidence type="ECO:0000256" key="1">
    <source>
        <dbReference type="SAM" id="MobiDB-lite"/>
    </source>
</evidence>
<feature type="compositionally biased region" description="Basic and acidic residues" evidence="1">
    <location>
        <begin position="2397"/>
        <end position="2409"/>
    </location>
</feature>
<gene>
    <name evidence="3" type="ORF">Cvel_3222</name>
</gene>
<feature type="region of interest" description="Disordered" evidence="1">
    <location>
        <begin position="1090"/>
        <end position="1125"/>
    </location>
</feature>